<dbReference type="AlphaFoldDB" id="A0A2U8FP95"/>
<dbReference type="Proteomes" id="UP000244892">
    <property type="component" value="Chromosome"/>
</dbReference>
<dbReference type="KEGG" id="aon:DEH84_04520"/>
<protein>
    <submittedName>
        <fullName evidence="1">Uncharacterized protein</fullName>
    </submittedName>
</protein>
<name>A0A2U8FP95_9BURK</name>
<gene>
    <name evidence="1" type="ORF">DEH84_04520</name>
</gene>
<sequence>MYCFVPTVTGTTTTGSRDRDTTQAFAGINWAFGGGPELVVGVRALRTNASHKVAGARLEATFPFSSSKIAFDKLRLRLVGGHRSGMYELGGGYTFDSKGFVLSSALQADHIHVGTDLTLSGYQWQPFVGVNSLGRAKAPKQRRDGTLSCGDEQGSLTAVADVTSDVSVQAHQQFNGYTCLLGT</sequence>
<dbReference type="EMBL" id="CP029210">
    <property type="protein sequence ID" value="AWI52767.1"/>
    <property type="molecule type" value="Genomic_DNA"/>
</dbReference>
<organism evidence="1 2">
    <name type="scientific">Aquabacterium olei</name>
    <dbReference type="NCBI Taxonomy" id="1296669"/>
    <lineage>
        <taxon>Bacteria</taxon>
        <taxon>Pseudomonadati</taxon>
        <taxon>Pseudomonadota</taxon>
        <taxon>Betaproteobacteria</taxon>
        <taxon>Burkholderiales</taxon>
        <taxon>Aquabacterium</taxon>
    </lineage>
</organism>
<keyword evidence="2" id="KW-1185">Reference proteome</keyword>
<evidence type="ECO:0000313" key="2">
    <source>
        <dbReference type="Proteomes" id="UP000244892"/>
    </source>
</evidence>
<accession>A0A2U8FP95</accession>
<proteinExistence type="predicted"/>
<evidence type="ECO:0000313" key="1">
    <source>
        <dbReference type="EMBL" id="AWI52767.1"/>
    </source>
</evidence>
<reference evidence="1 2" key="1">
    <citation type="submission" date="2018-05" db="EMBL/GenBank/DDBJ databases">
        <title>complete genome sequence of Aquabacterium olei NBRC 110486.</title>
        <authorList>
            <person name="Tang B."/>
            <person name="Chang J."/>
            <person name="Zhang L."/>
            <person name="Yang H."/>
        </authorList>
    </citation>
    <scope>NUCLEOTIDE SEQUENCE [LARGE SCALE GENOMIC DNA]</scope>
    <source>
        <strain evidence="1 2">NBRC 110486</strain>
    </source>
</reference>